<comment type="caution">
    <text evidence="2">The sequence shown here is derived from an EMBL/GenBank/DDBJ whole genome shotgun (WGS) entry which is preliminary data.</text>
</comment>
<dbReference type="RefSeq" id="WP_157344839.1">
    <property type="nucleotide sequence ID" value="NZ_WSEK01000004.1"/>
</dbReference>
<keyword evidence="3" id="KW-1185">Reference proteome</keyword>
<evidence type="ECO:0000313" key="2">
    <source>
        <dbReference type="EMBL" id="MVQ48654.1"/>
    </source>
</evidence>
<dbReference type="Pfam" id="PF19802">
    <property type="entry name" value="DUF6285"/>
    <property type="match status" value="1"/>
</dbReference>
<dbReference type="InterPro" id="IPR046252">
    <property type="entry name" value="DUF6285"/>
</dbReference>
<gene>
    <name evidence="2" type="ORF">GON03_05630</name>
</gene>
<feature type="domain" description="DUF6285" evidence="1">
    <location>
        <begin position="31"/>
        <end position="113"/>
    </location>
</feature>
<reference evidence="2 3" key="1">
    <citation type="submission" date="2019-12" db="EMBL/GenBank/DDBJ databases">
        <authorList>
            <person name="Huq M.A."/>
        </authorList>
    </citation>
    <scope>NUCLEOTIDE SEQUENCE [LARGE SCALE GENOMIC DNA]</scope>
    <source>
        <strain evidence="2 3">MAH-18</strain>
    </source>
</reference>
<evidence type="ECO:0000313" key="3">
    <source>
        <dbReference type="Proteomes" id="UP000473525"/>
    </source>
</evidence>
<protein>
    <recommendedName>
        <fullName evidence="1">DUF6285 domain-containing protein</fullName>
    </recommendedName>
</protein>
<name>A0A6L6XN58_9ACTN</name>
<evidence type="ECO:0000259" key="1">
    <source>
        <dbReference type="Pfam" id="PF19802"/>
    </source>
</evidence>
<dbReference type="AlphaFoldDB" id="A0A6L6XN58"/>
<sequence>MSTGGDLYDVPAAGELLDAVCEFLETQVLEAVEGSTRFHTRVAVNALRIVQRELEHGGTDVAAHRARLAELGYADDAALAAVIRSGAEDTRYTEIKDAVTESVRAKLRVDNPRHLEETS</sequence>
<dbReference type="EMBL" id="WSEK01000004">
    <property type="protein sequence ID" value="MVQ48654.1"/>
    <property type="molecule type" value="Genomic_DNA"/>
</dbReference>
<accession>A0A6L6XN58</accession>
<organism evidence="2 3">
    <name type="scientific">Nocardioides agri</name>
    <dbReference type="NCBI Taxonomy" id="2682843"/>
    <lineage>
        <taxon>Bacteria</taxon>
        <taxon>Bacillati</taxon>
        <taxon>Actinomycetota</taxon>
        <taxon>Actinomycetes</taxon>
        <taxon>Propionibacteriales</taxon>
        <taxon>Nocardioidaceae</taxon>
        <taxon>Nocardioides</taxon>
    </lineage>
</organism>
<proteinExistence type="predicted"/>
<dbReference type="Proteomes" id="UP000473525">
    <property type="component" value="Unassembled WGS sequence"/>
</dbReference>